<dbReference type="EMBL" id="JALPRX010000022">
    <property type="protein sequence ID" value="MCK8783930.1"/>
    <property type="molecule type" value="Genomic_DNA"/>
</dbReference>
<reference evidence="2" key="1">
    <citation type="submission" date="2022-04" db="EMBL/GenBank/DDBJ databases">
        <title>Roseomonas acroporae sp. nov., isolated from coral Acropora digitifera.</title>
        <authorList>
            <person name="Sun H."/>
        </authorList>
    </citation>
    <scope>NUCLEOTIDE SEQUENCE</scope>
    <source>
        <strain evidence="2">NAR14</strain>
    </source>
</reference>
<dbReference type="RefSeq" id="WP_248666052.1">
    <property type="nucleotide sequence ID" value="NZ_JALPRX010000022.1"/>
</dbReference>
<dbReference type="SUPFAM" id="SSF51735">
    <property type="entry name" value="NAD(P)-binding Rossmann-fold domains"/>
    <property type="match status" value="1"/>
</dbReference>
<dbReference type="GO" id="GO:0005737">
    <property type="term" value="C:cytoplasm"/>
    <property type="evidence" value="ECO:0007669"/>
    <property type="project" value="TreeGrafter"/>
</dbReference>
<dbReference type="PANTHER" id="PTHR48079:SF6">
    <property type="entry name" value="NAD(P)-BINDING DOMAIN-CONTAINING PROTEIN-RELATED"/>
    <property type="match status" value="1"/>
</dbReference>
<name>A0A9X2BWI8_9PROT</name>
<dbReference type="InterPro" id="IPR051783">
    <property type="entry name" value="NAD(P)-dependent_oxidoreduct"/>
</dbReference>
<proteinExistence type="predicted"/>
<comment type="caution">
    <text evidence="2">The sequence shown here is derived from an EMBL/GenBank/DDBJ whole genome shotgun (WGS) entry which is preliminary data.</text>
</comment>
<dbReference type="AlphaFoldDB" id="A0A9X2BWI8"/>
<dbReference type="PANTHER" id="PTHR48079">
    <property type="entry name" value="PROTEIN YEEZ"/>
    <property type="match status" value="1"/>
</dbReference>
<dbReference type="Pfam" id="PF01370">
    <property type="entry name" value="Epimerase"/>
    <property type="match status" value="1"/>
</dbReference>
<protein>
    <submittedName>
        <fullName evidence="2">NAD(P)-dependent oxidoreductase</fullName>
    </submittedName>
</protein>
<sequence>MTSPLAALTGGTGFLGRHAVAALLAAGWRVRLLARRAPAHPQLAGLPFETVPGDLADPDALARLVRGADAVVHAAGLVKARGAAEFMAANRDGSGRLGAAVAAHAPAARCVLVSSQAAREPSLSAYAASKRAGEAAAVAALGGAPWVVLRPCVIYGPWDVDGLSLLRLARLPLTPVPTAPAPRLGMIHVADAAAAIAALCREGPAGATFEITDVRTEGHPWRDILRLTGAALGRAPRFVPVPDALLLAAGAANDALAALGLPRTIFGHGKAREILHRDWGSTPGAQPPRALWSPRIELAAGLRETVAWWRAGAG</sequence>
<dbReference type="InterPro" id="IPR036291">
    <property type="entry name" value="NAD(P)-bd_dom_sf"/>
</dbReference>
<gene>
    <name evidence="2" type="ORF">M0638_05985</name>
</gene>
<evidence type="ECO:0000259" key="1">
    <source>
        <dbReference type="Pfam" id="PF01370"/>
    </source>
</evidence>
<organism evidence="2 3">
    <name type="scientific">Roseomonas acroporae</name>
    <dbReference type="NCBI Taxonomy" id="2937791"/>
    <lineage>
        <taxon>Bacteria</taxon>
        <taxon>Pseudomonadati</taxon>
        <taxon>Pseudomonadota</taxon>
        <taxon>Alphaproteobacteria</taxon>
        <taxon>Acetobacterales</taxon>
        <taxon>Roseomonadaceae</taxon>
        <taxon>Roseomonas</taxon>
    </lineage>
</organism>
<dbReference type="Proteomes" id="UP001139516">
    <property type="component" value="Unassembled WGS sequence"/>
</dbReference>
<dbReference type="InterPro" id="IPR001509">
    <property type="entry name" value="Epimerase_deHydtase"/>
</dbReference>
<accession>A0A9X2BWI8</accession>
<dbReference type="Gene3D" id="3.40.50.720">
    <property type="entry name" value="NAD(P)-binding Rossmann-like Domain"/>
    <property type="match status" value="1"/>
</dbReference>
<dbReference type="GO" id="GO:0004029">
    <property type="term" value="F:aldehyde dehydrogenase (NAD+) activity"/>
    <property type="evidence" value="ECO:0007669"/>
    <property type="project" value="TreeGrafter"/>
</dbReference>
<evidence type="ECO:0000313" key="2">
    <source>
        <dbReference type="EMBL" id="MCK8783930.1"/>
    </source>
</evidence>
<feature type="domain" description="NAD-dependent epimerase/dehydratase" evidence="1">
    <location>
        <begin position="8"/>
        <end position="211"/>
    </location>
</feature>
<evidence type="ECO:0000313" key="3">
    <source>
        <dbReference type="Proteomes" id="UP001139516"/>
    </source>
</evidence>
<keyword evidence="3" id="KW-1185">Reference proteome</keyword>